<dbReference type="EMBL" id="JBHULM010000011">
    <property type="protein sequence ID" value="MFD2543255.1"/>
    <property type="molecule type" value="Genomic_DNA"/>
</dbReference>
<feature type="transmembrane region" description="Helical" evidence="1">
    <location>
        <begin position="59"/>
        <end position="80"/>
    </location>
</feature>
<keyword evidence="3" id="KW-1185">Reference proteome</keyword>
<dbReference type="Proteomes" id="UP001597467">
    <property type="component" value="Unassembled WGS sequence"/>
</dbReference>
<keyword evidence="1" id="KW-0812">Transmembrane</keyword>
<accession>A0ABW5K4U7</accession>
<sequence>MLREIISNEIFTVLLMLCLALVATTKILFTKRFDDFTNLLSNFRYLKVYSRDLKVIDGFNILLSINLFISASIFCVFIYQSFVGEILDIPTFLLKTIIGIAIIILAKTSVEHLLGNLFNIDTTMDFYVFQKMSYKNFIGILLIPINFILLFSLAPTPIILQILLIVFVLINCISIITSYKTYQSLIKANLFYFILYLCTLEISPYLVLYKLFIDYS</sequence>
<dbReference type="InterPro" id="IPR025367">
    <property type="entry name" value="DUF4271"/>
</dbReference>
<evidence type="ECO:0000256" key="1">
    <source>
        <dbReference type="SAM" id="Phobius"/>
    </source>
</evidence>
<reference evidence="3" key="1">
    <citation type="journal article" date="2019" name="Int. J. Syst. Evol. Microbiol.">
        <title>The Global Catalogue of Microorganisms (GCM) 10K type strain sequencing project: providing services to taxonomists for standard genome sequencing and annotation.</title>
        <authorList>
            <consortium name="The Broad Institute Genomics Platform"/>
            <consortium name="The Broad Institute Genome Sequencing Center for Infectious Disease"/>
            <person name="Wu L."/>
            <person name="Ma J."/>
        </authorList>
    </citation>
    <scope>NUCLEOTIDE SEQUENCE [LARGE SCALE GENOMIC DNA]</scope>
    <source>
        <strain evidence="3">KCTC 42808</strain>
    </source>
</reference>
<proteinExistence type="predicted"/>
<evidence type="ECO:0000313" key="3">
    <source>
        <dbReference type="Proteomes" id="UP001597467"/>
    </source>
</evidence>
<feature type="transmembrane region" description="Helical" evidence="1">
    <location>
        <begin position="134"/>
        <end position="152"/>
    </location>
</feature>
<gene>
    <name evidence="2" type="ORF">ACFSSB_13055</name>
</gene>
<protein>
    <submittedName>
        <fullName evidence="2">DUF4271 domain-containing protein</fullName>
    </submittedName>
</protein>
<comment type="caution">
    <text evidence="2">The sequence shown here is derived from an EMBL/GenBank/DDBJ whole genome shotgun (WGS) entry which is preliminary data.</text>
</comment>
<dbReference type="Pfam" id="PF14093">
    <property type="entry name" value="DUF4271"/>
    <property type="match status" value="1"/>
</dbReference>
<name>A0ABW5K4U7_9FLAO</name>
<organism evidence="2 3">
    <name type="scientific">Lacinutrix gracilariae</name>
    <dbReference type="NCBI Taxonomy" id="1747198"/>
    <lineage>
        <taxon>Bacteria</taxon>
        <taxon>Pseudomonadati</taxon>
        <taxon>Bacteroidota</taxon>
        <taxon>Flavobacteriia</taxon>
        <taxon>Flavobacteriales</taxon>
        <taxon>Flavobacteriaceae</taxon>
        <taxon>Lacinutrix</taxon>
    </lineage>
</organism>
<feature type="transmembrane region" description="Helical" evidence="1">
    <location>
        <begin position="6"/>
        <end position="29"/>
    </location>
</feature>
<dbReference type="RefSeq" id="WP_379904957.1">
    <property type="nucleotide sequence ID" value="NZ_JBHULM010000011.1"/>
</dbReference>
<feature type="transmembrane region" description="Helical" evidence="1">
    <location>
        <begin position="92"/>
        <end position="114"/>
    </location>
</feature>
<evidence type="ECO:0000313" key="2">
    <source>
        <dbReference type="EMBL" id="MFD2543255.1"/>
    </source>
</evidence>
<feature type="transmembrane region" description="Helical" evidence="1">
    <location>
        <begin position="190"/>
        <end position="212"/>
    </location>
</feature>
<keyword evidence="1" id="KW-0472">Membrane</keyword>
<keyword evidence="1" id="KW-1133">Transmembrane helix</keyword>
<feature type="transmembrane region" description="Helical" evidence="1">
    <location>
        <begin position="158"/>
        <end position="178"/>
    </location>
</feature>